<dbReference type="EMBL" id="MKCT01000017">
    <property type="protein sequence ID" value="OHX20247.1"/>
    <property type="molecule type" value="Genomic_DNA"/>
</dbReference>
<sequence length="150" mass="16127">MKWIATTLLLLLLSGCGSFGLKKPQVSLSNIEPGKSTLFEQNFTVTLRINNPNPIPLNASGLNFKLLLGDEQLGEGASAQQLSIPAQGEGLVALQVHTSLAAWIRQLANWQKLPGGKLNYEIRGELQGLNGLANLPFNNKGEWQLPGAGK</sequence>
<dbReference type="SUPFAM" id="SSF117070">
    <property type="entry name" value="LEA14-like"/>
    <property type="match status" value="1"/>
</dbReference>
<evidence type="ECO:0000313" key="5">
    <source>
        <dbReference type="Proteomes" id="UP000180280"/>
    </source>
</evidence>
<evidence type="ECO:0000313" key="2">
    <source>
        <dbReference type="EMBL" id="OHX14038.1"/>
    </source>
</evidence>
<accession>A0A1S1X3M9</accession>
<dbReference type="Proteomes" id="UP000180088">
    <property type="component" value="Unassembled WGS sequence"/>
</dbReference>
<dbReference type="InterPro" id="IPR013990">
    <property type="entry name" value="WHy-dom"/>
</dbReference>
<dbReference type="EMBL" id="MKCS01000001">
    <property type="protein sequence ID" value="OHX14038.1"/>
    <property type="molecule type" value="Genomic_DNA"/>
</dbReference>
<dbReference type="Proteomes" id="UP000180280">
    <property type="component" value="Unassembled WGS sequence"/>
</dbReference>
<evidence type="ECO:0000313" key="3">
    <source>
        <dbReference type="EMBL" id="OHX20247.1"/>
    </source>
</evidence>
<name>A0A1S1X3M9_9NEIS</name>
<dbReference type="InterPro" id="IPR004864">
    <property type="entry name" value="LEA_2"/>
</dbReference>
<dbReference type="Gene3D" id="2.60.40.1820">
    <property type="match status" value="1"/>
</dbReference>
<feature type="domain" description="Water stress and hypersensitive response" evidence="1">
    <location>
        <begin position="26"/>
        <end position="144"/>
    </location>
</feature>
<keyword evidence="5" id="KW-1185">Reference proteome</keyword>
<dbReference type="AlphaFoldDB" id="A0A1S1X3M9"/>
<dbReference type="RefSeq" id="WP_071112671.1">
    <property type="nucleotide sequence ID" value="NZ_MKCS01000001.1"/>
</dbReference>
<proteinExistence type="predicted"/>
<comment type="caution">
    <text evidence="2">The sequence shown here is derived from an EMBL/GenBank/DDBJ whole genome shotgun (WGS) entry which is preliminary data.</text>
</comment>
<dbReference type="SMART" id="SM00769">
    <property type="entry name" value="WHy"/>
    <property type="match status" value="1"/>
</dbReference>
<organism evidence="2 4">
    <name type="scientific">Chromobacterium sphagni</name>
    <dbReference type="NCBI Taxonomy" id="1903179"/>
    <lineage>
        <taxon>Bacteria</taxon>
        <taxon>Pseudomonadati</taxon>
        <taxon>Pseudomonadota</taxon>
        <taxon>Betaproteobacteria</taxon>
        <taxon>Neisseriales</taxon>
        <taxon>Chromobacteriaceae</taxon>
        <taxon>Chromobacterium</taxon>
    </lineage>
</organism>
<reference evidence="4 5" key="1">
    <citation type="submission" date="2016-09" db="EMBL/GenBank/DDBJ databases">
        <title>Chromobacterium muskegensis sp. nov., an insecticidal bacterium isolated from Sphagnum bogs.</title>
        <authorList>
            <person name="Sparks M.E."/>
            <person name="Blackburn M.B."/>
            <person name="Gundersen-Rindal D.E."/>
            <person name="Mitchell A."/>
            <person name="Farrar R."/>
            <person name="Kuhar D."/>
        </authorList>
    </citation>
    <scope>NUCLEOTIDE SEQUENCE [LARGE SCALE GENOMIC DNA]</scope>
    <source>
        <strain evidence="3 5">14B-1</strain>
        <strain evidence="2 4">37-2</strain>
    </source>
</reference>
<gene>
    <name evidence="3" type="ORF">BI344_07045</name>
    <name evidence="2" type="ORF">BI347_11345</name>
</gene>
<protein>
    <recommendedName>
        <fullName evidence="1">Water stress and hypersensitive response domain-containing protein</fullName>
    </recommendedName>
</protein>
<dbReference type="STRING" id="1903179.BI347_11345"/>
<dbReference type="OrthoDB" id="5421820at2"/>
<evidence type="ECO:0000259" key="1">
    <source>
        <dbReference type="SMART" id="SM00769"/>
    </source>
</evidence>
<dbReference type="GO" id="GO:0009269">
    <property type="term" value="P:response to desiccation"/>
    <property type="evidence" value="ECO:0007669"/>
    <property type="project" value="InterPro"/>
</dbReference>
<evidence type="ECO:0000313" key="4">
    <source>
        <dbReference type="Proteomes" id="UP000180088"/>
    </source>
</evidence>
<dbReference type="Pfam" id="PF03168">
    <property type="entry name" value="LEA_2"/>
    <property type="match status" value="1"/>
</dbReference>
<dbReference type="PROSITE" id="PS51257">
    <property type="entry name" value="PROKAR_LIPOPROTEIN"/>
    <property type="match status" value="1"/>
</dbReference>